<dbReference type="EMBL" id="BFAV01000127">
    <property type="protein sequence ID" value="GBF34151.1"/>
    <property type="molecule type" value="Genomic_DNA"/>
</dbReference>
<dbReference type="RefSeq" id="WP_104372445.1">
    <property type="nucleotide sequence ID" value="NZ_BFAV01000127.1"/>
</dbReference>
<protein>
    <recommendedName>
        <fullName evidence="1">IraD/Gp25-like domain-containing protein</fullName>
    </recommendedName>
</protein>
<dbReference type="Proteomes" id="UP000239549">
    <property type="component" value="Unassembled WGS sequence"/>
</dbReference>
<reference evidence="3" key="1">
    <citation type="submission" date="2018-02" db="EMBL/GenBank/DDBJ databases">
        <title>Genome sequence of Desulfocucumis palustris strain NAW-5.</title>
        <authorList>
            <person name="Watanabe M."/>
            <person name="Kojima H."/>
            <person name="Fukui M."/>
        </authorList>
    </citation>
    <scope>NUCLEOTIDE SEQUENCE [LARGE SCALE GENOMIC DNA]</scope>
    <source>
        <strain evidence="3">NAW-5</strain>
    </source>
</reference>
<dbReference type="AlphaFoldDB" id="A0A2L2XJP6"/>
<sequence>MDNPKLGVDMAFKDDLVISNQGDIQLTADAANVKSAVIRRLNTPVGELLFHPGYGNPLYDILSDIMTESWKGKAITAIRQCLAQEPRISVDTVSVEIFPEDRIARFTIAYKLLDDPRSDNVVWEASLL</sequence>
<comment type="caution">
    <text evidence="2">The sequence shown here is derived from an EMBL/GenBank/DDBJ whole genome shotgun (WGS) entry which is preliminary data.</text>
</comment>
<proteinExistence type="predicted"/>
<feature type="domain" description="IraD/Gp25-like" evidence="1">
    <location>
        <begin position="30"/>
        <end position="116"/>
    </location>
</feature>
<dbReference type="Gene3D" id="3.10.450.40">
    <property type="match status" value="1"/>
</dbReference>
<dbReference type="InterPro" id="IPR007048">
    <property type="entry name" value="IraD/Gp25-like"/>
</dbReference>
<evidence type="ECO:0000313" key="2">
    <source>
        <dbReference type="EMBL" id="GBF34151.1"/>
    </source>
</evidence>
<gene>
    <name evidence="2" type="ORF">DCCM_3263</name>
</gene>
<dbReference type="OrthoDB" id="1808477at2"/>
<dbReference type="Pfam" id="PF04965">
    <property type="entry name" value="GPW_gp25"/>
    <property type="match status" value="1"/>
</dbReference>
<dbReference type="SUPFAM" id="SSF160719">
    <property type="entry name" value="gpW/gp25-like"/>
    <property type="match status" value="1"/>
</dbReference>
<evidence type="ECO:0000259" key="1">
    <source>
        <dbReference type="Pfam" id="PF04965"/>
    </source>
</evidence>
<evidence type="ECO:0000313" key="3">
    <source>
        <dbReference type="Proteomes" id="UP000239549"/>
    </source>
</evidence>
<keyword evidence="3" id="KW-1185">Reference proteome</keyword>
<name>A0A2L2XJP6_9FIRM</name>
<accession>A0A2L2XJP6</accession>
<organism evidence="2 3">
    <name type="scientific">Desulfocucumis palustris</name>
    <dbReference type="NCBI Taxonomy" id="1898651"/>
    <lineage>
        <taxon>Bacteria</taxon>
        <taxon>Bacillati</taxon>
        <taxon>Bacillota</taxon>
        <taxon>Clostridia</taxon>
        <taxon>Eubacteriales</taxon>
        <taxon>Desulfocucumaceae</taxon>
        <taxon>Desulfocucumis</taxon>
    </lineage>
</organism>